<reference evidence="7" key="1">
    <citation type="journal article" date="2019" name="Int. J. Syst. Evol. Microbiol.">
        <title>The Global Catalogue of Microorganisms (GCM) 10K type strain sequencing project: providing services to taxonomists for standard genome sequencing and annotation.</title>
        <authorList>
            <consortium name="The Broad Institute Genomics Platform"/>
            <consortium name="The Broad Institute Genome Sequencing Center for Infectious Disease"/>
            <person name="Wu L."/>
            <person name="Ma J."/>
        </authorList>
    </citation>
    <scope>NUCLEOTIDE SEQUENCE [LARGE SCALE GENOMIC DNA]</scope>
    <source>
        <strain evidence="7">JCM 3369</strain>
    </source>
</reference>
<evidence type="ECO:0000313" key="7">
    <source>
        <dbReference type="Proteomes" id="UP001596380"/>
    </source>
</evidence>
<accession>A0ABW2CLZ1</accession>
<keyword evidence="2 4" id="KW-0238">DNA-binding</keyword>
<dbReference type="SUPFAM" id="SSF48498">
    <property type="entry name" value="Tetracyclin repressor-like, C-terminal domain"/>
    <property type="match status" value="1"/>
</dbReference>
<sequence>MKTDERIVQAMAELLRVQGYAATGVKQLTEAAGAPTGSIYHHFKGGKREIATAALRSTGAAYIQLLPLLLDPYDDLAEGVEAAFAQAAEDLENTGWANMCPVGTVTGEIADAEPALREVAAEVFASWVEEGTRYLTGRGLSPDDARAATYALLSALEGAFILARGQRSREPLLAAGHATAAYVATLRKPAPLTP</sequence>
<dbReference type="Proteomes" id="UP001596380">
    <property type="component" value="Unassembled WGS sequence"/>
</dbReference>
<keyword evidence="3" id="KW-0804">Transcription</keyword>
<name>A0ABW2CLZ1_9ACTN</name>
<evidence type="ECO:0000256" key="3">
    <source>
        <dbReference type="ARBA" id="ARBA00023163"/>
    </source>
</evidence>
<keyword evidence="1" id="KW-0805">Transcription regulation</keyword>
<organism evidence="6 7">
    <name type="scientific">Actinomadura yumaensis</name>
    <dbReference type="NCBI Taxonomy" id="111807"/>
    <lineage>
        <taxon>Bacteria</taxon>
        <taxon>Bacillati</taxon>
        <taxon>Actinomycetota</taxon>
        <taxon>Actinomycetes</taxon>
        <taxon>Streptosporangiales</taxon>
        <taxon>Thermomonosporaceae</taxon>
        <taxon>Actinomadura</taxon>
    </lineage>
</organism>
<dbReference type="InterPro" id="IPR036271">
    <property type="entry name" value="Tet_transcr_reg_TetR-rel_C_sf"/>
</dbReference>
<evidence type="ECO:0000256" key="2">
    <source>
        <dbReference type="ARBA" id="ARBA00023125"/>
    </source>
</evidence>
<dbReference type="Pfam" id="PF00440">
    <property type="entry name" value="TetR_N"/>
    <property type="match status" value="1"/>
</dbReference>
<evidence type="ECO:0000259" key="5">
    <source>
        <dbReference type="PROSITE" id="PS50977"/>
    </source>
</evidence>
<feature type="domain" description="HTH tetR-type" evidence="5">
    <location>
        <begin position="1"/>
        <end position="61"/>
    </location>
</feature>
<dbReference type="InterPro" id="IPR054156">
    <property type="entry name" value="YxaF_TetR_C"/>
</dbReference>
<proteinExistence type="predicted"/>
<dbReference type="RefSeq" id="WP_160820391.1">
    <property type="nucleotide sequence ID" value="NZ_JBHSXE010000001.1"/>
</dbReference>
<dbReference type="PROSITE" id="PS50977">
    <property type="entry name" value="HTH_TETR_2"/>
    <property type="match status" value="1"/>
</dbReference>
<dbReference type="EMBL" id="JBHSXS010000015">
    <property type="protein sequence ID" value="MFC6882827.1"/>
    <property type="molecule type" value="Genomic_DNA"/>
</dbReference>
<comment type="caution">
    <text evidence="6">The sequence shown here is derived from an EMBL/GenBank/DDBJ whole genome shotgun (WGS) entry which is preliminary data.</text>
</comment>
<dbReference type="SUPFAM" id="SSF46689">
    <property type="entry name" value="Homeodomain-like"/>
    <property type="match status" value="1"/>
</dbReference>
<gene>
    <name evidence="6" type="ORF">ACFQKB_23940</name>
</gene>
<feature type="DNA-binding region" description="H-T-H motif" evidence="4">
    <location>
        <begin position="24"/>
        <end position="43"/>
    </location>
</feature>
<dbReference type="InterPro" id="IPR009057">
    <property type="entry name" value="Homeodomain-like_sf"/>
</dbReference>
<dbReference type="InterPro" id="IPR001647">
    <property type="entry name" value="HTH_TetR"/>
</dbReference>
<evidence type="ECO:0000256" key="4">
    <source>
        <dbReference type="PROSITE-ProRule" id="PRU00335"/>
    </source>
</evidence>
<dbReference type="Gene3D" id="1.10.357.10">
    <property type="entry name" value="Tetracycline Repressor, domain 2"/>
    <property type="match status" value="1"/>
</dbReference>
<evidence type="ECO:0000313" key="6">
    <source>
        <dbReference type="EMBL" id="MFC6882827.1"/>
    </source>
</evidence>
<keyword evidence="7" id="KW-1185">Reference proteome</keyword>
<dbReference type="Pfam" id="PF21993">
    <property type="entry name" value="TetR_C_13_2"/>
    <property type="match status" value="1"/>
</dbReference>
<evidence type="ECO:0000256" key="1">
    <source>
        <dbReference type="ARBA" id="ARBA00023015"/>
    </source>
</evidence>
<protein>
    <submittedName>
        <fullName evidence="6">TetR/AcrR family transcriptional regulator</fullName>
    </submittedName>
</protein>
<dbReference type="PANTHER" id="PTHR47506:SF3">
    <property type="entry name" value="HTH-TYPE TRANSCRIPTIONAL REGULATOR LMRA"/>
    <property type="match status" value="1"/>
</dbReference>
<dbReference type="PANTHER" id="PTHR47506">
    <property type="entry name" value="TRANSCRIPTIONAL REGULATORY PROTEIN"/>
    <property type="match status" value="1"/>
</dbReference>